<name>A0ABR4CRB1_9HELO</name>
<sequence>MYLAFPLSQRRLRFLVPRPGLILAMFSHCTGRRCFVYRASVFDFFSSPRYRSKSTITADHKQTFVRRLVTPLPVLILQLLFAFFSRISPPSRLLLSNEKNPHQRLDTSPHQNSSHPNDF</sequence>
<keyword evidence="3" id="KW-1185">Reference proteome</keyword>
<proteinExistence type="predicted"/>
<dbReference type="Proteomes" id="UP001595075">
    <property type="component" value="Unassembled WGS sequence"/>
</dbReference>
<evidence type="ECO:0000313" key="3">
    <source>
        <dbReference type="Proteomes" id="UP001595075"/>
    </source>
</evidence>
<dbReference type="EMBL" id="JAZHXI010000004">
    <property type="protein sequence ID" value="KAL2072400.1"/>
    <property type="molecule type" value="Genomic_DNA"/>
</dbReference>
<feature type="region of interest" description="Disordered" evidence="1">
    <location>
        <begin position="95"/>
        <end position="119"/>
    </location>
</feature>
<comment type="caution">
    <text evidence="2">The sequence shown here is derived from an EMBL/GenBank/DDBJ whole genome shotgun (WGS) entry which is preliminary data.</text>
</comment>
<evidence type="ECO:0000256" key="1">
    <source>
        <dbReference type="SAM" id="MobiDB-lite"/>
    </source>
</evidence>
<reference evidence="2 3" key="1">
    <citation type="journal article" date="2024" name="Commun. Biol.">
        <title>Comparative genomic analysis of thermophilic fungi reveals convergent evolutionary adaptations and gene losses.</title>
        <authorList>
            <person name="Steindorff A.S."/>
            <person name="Aguilar-Pontes M.V."/>
            <person name="Robinson A.J."/>
            <person name="Andreopoulos B."/>
            <person name="LaButti K."/>
            <person name="Kuo A."/>
            <person name="Mondo S."/>
            <person name="Riley R."/>
            <person name="Otillar R."/>
            <person name="Haridas S."/>
            <person name="Lipzen A."/>
            <person name="Grimwood J."/>
            <person name="Schmutz J."/>
            <person name="Clum A."/>
            <person name="Reid I.D."/>
            <person name="Moisan M.C."/>
            <person name="Butler G."/>
            <person name="Nguyen T.T.M."/>
            <person name="Dewar K."/>
            <person name="Conant G."/>
            <person name="Drula E."/>
            <person name="Henrissat B."/>
            <person name="Hansel C."/>
            <person name="Singer S."/>
            <person name="Hutchinson M.I."/>
            <person name="de Vries R.P."/>
            <person name="Natvig D.O."/>
            <person name="Powell A.J."/>
            <person name="Tsang A."/>
            <person name="Grigoriev I.V."/>
        </authorList>
    </citation>
    <scope>NUCLEOTIDE SEQUENCE [LARGE SCALE GENOMIC DNA]</scope>
    <source>
        <strain evidence="2 3">CBS 494.80</strain>
    </source>
</reference>
<gene>
    <name evidence="2" type="ORF">VTL71DRAFT_11743</name>
</gene>
<evidence type="ECO:0008006" key="4">
    <source>
        <dbReference type="Google" id="ProtNLM"/>
    </source>
</evidence>
<feature type="compositionally biased region" description="Polar residues" evidence="1">
    <location>
        <begin position="108"/>
        <end position="119"/>
    </location>
</feature>
<accession>A0ABR4CRB1</accession>
<evidence type="ECO:0000313" key="2">
    <source>
        <dbReference type="EMBL" id="KAL2072400.1"/>
    </source>
</evidence>
<organism evidence="2 3">
    <name type="scientific">Oculimacula yallundae</name>
    <dbReference type="NCBI Taxonomy" id="86028"/>
    <lineage>
        <taxon>Eukaryota</taxon>
        <taxon>Fungi</taxon>
        <taxon>Dikarya</taxon>
        <taxon>Ascomycota</taxon>
        <taxon>Pezizomycotina</taxon>
        <taxon>Leotiomycetes</taxon>
        <taxon>Helotiales</taxon>
        <taxon>Ploettnerulaceae</taxon>
        <taxon>Oculimacula</taxon>
    </lineage>
</organism>
<protein>
    <recommendedName>
        <fullName evidence="4">Secreted protein</fullName>
    </recommendedName>
</protein>